<feature type="domain" description="Amphi-Trp" evidence="3">
    <location>
        <begin position="2"/>
        <end position="80"/>
    </location>
</feature>
<dbReference type="InterPro" id="IPR036913">
    <property type="entry name" value="YegP-like_sf"/>
</dbReference>
<feature type="compositionally biased region" description="Basic and acidic residues" evidence="1">
    <location>
        <begin position="76"/>
        <end position="88"/>
    </location>
</feature>
<organism evidence="4 5">
    <name type="scientific">Halorientalis pallida</name>
    <dbReference type="NCBI Taxonomy" id="2479928"/>
    <lineage>
        <taxon>Archaea</taxon>
        <taxon>Methanobacteriati</taxon>
        <taxon>Methanobacteriota</taxon>
        <taxon>Stenosarchaea group</taxon>
        <taxon>Halobacteria</taxon>
        <taxon>Halobacteriales</taxon>
        <taxon>Haloarculaceae</taxon>
        <taxon>Halorientalis</taxon>
    </lineage>
</organism>
<dbReference type="Pfam" id="PF07411">
    <property type="entry name" value="DUF1508"/>
    <property type="match status" value="1"/>
</dbReference>
<dbReference type="EMBL" id="RDFA01000009">
    <property type="protein sequence ID" value="RXK46466.1"/>
    <property type="molecule type" value="Genomic_DNA"/>
</dbReference>
<gene>
    <name evidence="4" type="ORF">EAF64_19460</name>
</gene>
<name>A0A498KR61_9EURY</name>
<dbReference type="OrthoDB" id="108721at2157"/>
<feature type="compositionally biased region" description="Polar residues" evidence="1">
    <location>
        <begin position="91"/>
        <end position="111"/>
    </location>
</feature>
<dbReference type="Pfam" id="PF20068">
    <property type="entry name" value="Amphi-Trp"/>
    <property type="match status" value="1"/>
</dbReference>
<evidence type="ECO:0000313" key="5">
    <source>
        <dbReference type="Proteomes" id="UP000289691"/>
    </source>
</evidence>
<dbReference type="AlphaFoldDB" id="A0A498KR61"/>
<dbReference type="Proteomes" id="UP000289691">
    <property type="component" value="Unassembled WGS sequence"/>
</dbReference>
<dbReference type="Gene3D" id="2.30.29.80">
    <property type="match status" value="1"/>
</dbReference>
<evidence type="ECO:0000256" key="1">
    <source>
        <dbReference type="SAM" id="MobiDB-lite"/>
    </source>
</evidence>
<feature type="domain" description="DUF1508" evidence="2">
    <location>
        <begin position="131"/>
        <end position="177"/>
    </location>
</feature>
<feature type="region of interest" description="Disordered" evidence="1">
    <location>
        <begin position="73"/>
        <end position="125"/>
    </location>
</feature>
<dbReference type="RefSeq" id="WP_129070645.1">
    <property type="nucleotide sequence ID" value="NZ_RDFA01000009.1"/>
</dbReference>
<evidence type="ECO:0000313" key="4">
    <source>
        <dbReference type="EMBL" id="RXK46466.1"/>
    </source>
</evidence>
<sequence>MEERLFKQTDERDAAETAALLRSLADDLESGTGFDALAGETLDVGVPTGMTVDVELDRDTDAEQLELEVELVWGPDDERPVTAGRTDESGESTGTNDPDGTVTTDSTTNPTGRAAAEPGPASQATFELFRDKADEWRWRLRHRNGNIVADSGEGYARRKDAVNGLESVQRNAPGADVEIEE</sequence>
<dbReference type="InterPro" id="IPR027598">
    <property type="entry name" value="Amphi-Trp_dom"/>
</dbReference>
<dbReference type="NCBIfam" id="TIGR04354">
    <property type="entry name" value="amphi-Trp"/>
    <property type="match status" value="1"/>
</dbReference>
<accession>A0A498KR61</accession>
<dbReference type="NCBIfam" id="NF041908">
    <property type="entry name" value="HVO_2922"/>
    <property type="match status" value="1"/>
</dbReference>
<protein>
    <submittedName>
        <fullName evidence="4">DUF1508 domain-containing protein</fullName>
    </submittedName>
</protein>
<dbReference type="SUPFAM" id="SSF160113">
    <property type="entry name" value="YegP-like"/>
    <property type="match status" value="1"/>
</dbReference>
<comment type="caution">
    <text evidence="4">The sequence shown here is derived from an EMBL/GenBank/DDBJ whole genome shotgun (WGS) entry which is preliminary data.</text>
</comment>
<dbReference type="InterPro" id="IPR010879">
    <property type="entry name" value="DUF1508"/>
</dbReference>
<proteinExistence type="predicted"/>
<reference evidence="4 5" key="1">
    <citation type="submission" date="2019-01" db="EMBL/GenBank/DDBJ databases">
        <title>Halorientalis sp. F13-25 a new haloarchaeum isolated from hypersaline water.</title>
        <authorList>
            <person name="Ana D.-V."/>
            <person name="Cristina S.-P."/>
            <person name="Antonio V."/>
        </authorList>
    </citation>
    <scope>NUCLEOTIDE SEQUENCE [LARGE SCALE GENOMIC DNA]</scope>
    <source>
        <strain evidence="4 5">F13-25</strain>
    </source>
</reference>
<evidence type="ECO:0000259" key="3">
    <source>
        <dbReference type="Pfam" id="PF20068"/>
    </source>
</evidence>
<evidence type="ECO:0000259" key="2">
    <source>
        <dbReference type="Pfam" id="PF07411"/>
    </source>
</evidence>
<keyword evidence="5" id="KW-1185">Reference proteome</keyword>